<dbReference type="Proteomes" id="UP000499080">
    <property type="component" value="Unassembled WGS sequence"/>
</dbReference>
<name>A0A4Y2UBX0_ARAVE</name>
<reference evidence="1 2" key="1">
    <citation type="journal article" date="2019" name="Sci. Rep.">
        <title>Orb-weaving spider Araneus ventricosus genome elucidates the spidroin gene catalogue.</title>
        <authorList>
            <person name="Kono N."/>
            <person name="Nakamura H."/>
            <person name="Ohtoshi R."/>
            <person name="Moran D.A.P."/>
            <person name="Shinohara A."/>
            <person name="Yoshida Y."/>
            <person name="Fujiwara M."/>
            <person name="Mori M."/>
            <person name="Tomita M."/>
            <person name="Arakawa K."/>
        </authorList>
    </citation>
    <scope>NUCLEOTIDE SEQUENCE [LARGE SCALE GENOMIC DNA]</scope>
</reference>
<evidence type="ECO:0000313" key="2">
    <source>
        <dbReference type="Proteomes" id="UP000499080"/>
    </source>
</evidence>
<comment type="caution">
    <text evidence="1">The sequence shown here is derived from an EMBL/GenBank/DDBJ whole genome shotgun (WGS) entry which is preliminary data.</text>
</comment>
<dbReference type="AlphaFoldDB" id="A0A4Y2UBX0"/>
<proteinExistence type="predicted"/>
<accession>A0A4Y2UBX0</accession>
<sequence length="120" mass="14144">MQSIQELIELSQWVTIQSEFSKFRWPEEEIEAHHWKGSKSNCYFVGSLWGLKTISAPSLRTLGLLRNTGLRVWYFFDFLLAPSRCLRYFVGGPFLWENREKGRPHSLEVDQVGNEEYITE</sequence>
<dbReference type="EMBL" id="BGPR01034652">
    <property type="protein sequence ID" value="GBO09126.1"/>
    <property type="molecule type" value="Genomic_DNA"/>
</dbReference>
<protein>
    <submittedName>
        <fullName evidence="1">Uncharacterized protein</fullName>
    </submittedName>
</protein>
<evidence type="ECO:0000313" key="1">
    <source>
        <dbReference type="EMBL" id="GBO09126.1"/>
    </source>
</evidence>
<organism evidence="1 2">
    <name type="scientific">Araneus ventricosus</name>
    <name type="common">Orbweaver spider</name>
    <name type="synonym">Epeira ventricosa</name>
    <dbReference type="NCBI Taxonomy" id="182803"/>
    <lineage>
        <taxon>Eukaryota</taxon>
        <taxon>Metazoa</taxon>
        <taxon>Ecdysozoa</taxon>
        <taxon>Arthropoda</taxon>
        <taxon>Chelicerata</taxon>
        <taxon>Arachnida</taxon>
        <taxon>Araneae</taxon>
        <taxon>Araneomorphae</taxon>
        <taxon>Entelegynae</taxon>
        <taxon>Araneoidea</taxon>
        <taxon>Araneidae</taxon>
        <taxon>Araneus</taxon>
    </lineage>
</organism>
<keyword evidence="2" id="KW-1185">Reference proteome</keyword>
<gene>
    <name evidence="1" type="ORF">AVEN_47146_1</name>
</gene>